<evidence type="ECO:0000256" key="3">
    <source>
        <dbReference type="ARBA" id="ARBA00022703"/>
    </source>
</evidence>
<dbReference type="SUPFAM" id="SSF52129">
    <property type="entry name" value="Caspase-like"/>
    <property type="match status" value="1"/>
</dbReference>
<dbReference type="PROSITE" id="PS50207">
    <property type="entry name" value="CASPASE_P10"/>
    <property type="match status" value="1"/>
</dbReference>
<feature type="domain" description="Caspase family p10" evidence="9">
    <location>
        <begin position="316"/>
        <end position="426"/>
    </location>
</feature>
<dbReference type="InterPro" id="IPR001309">
    <property type="entry name" value="Pept_C14_p20"/>
</dbReference>
<dbReference type="Gene3D" id="1.10.533.10">
    <property type="entry name" value="Death Domain, Fas"/>
    <property type="match status" value="1"/>
</dbReference>
<feature type="non-terminal residue" evidence="12">
    <location>
        <position position="432"/>
    </location>
</feature>
<keyword evidence="5" id="KW-0788">Thiol protease</keyword>
<reference evidence="12" key="1">
    <citation type="submission" date="2020-03" db="EMBL/GenBank/DDBJ databases">
        <title>Relaxed selection underlies rapid genomic changes in the transitions from sociality to social parasitism in ants.</title>
        <authorList>
            <person name="Bi X."/>
        </authorList>
    </citation>
    <scope>NUCLEOTIDE SEQUENCE</scope>
    <source>
        <strain evidence="12">BGI-DK2014a</strain>
        <tissue evidence="12">Whole body</tissue>
    </source>
</reference>
<evidence type="ECO:0000256" key="2">
    <source>
        <dbReference type="ARBA" id="ARBA00022670"/>
    </source>
</evidence>
<dbReference type="AlphaFoldDB" id="A0A836FUB4"/>
<feature type="active site" evidence="7">
    <location>
        <position position="283"/>
    </location>
</feature>
<feature type="active site" evidence="7">
    <location>
        <position position="226"/>
    </location>
</feature>
<dbReference type="SMART" id="SM00115">
    <property type="entry name" value="CASc"/>
    <property type="match status" value="1"/>
</dbReference>
<dbReference type="InterPro" id="IPR002138">
    <property type="entry name" value="Pept_C14_p10"/>
</dbReference>
<protein>
    <submittedName>
        <fullName evidence="12">DRONC Caspase</fullName>
    </submittedName>
</protein>
<dbReference type="InterPro" id="IPR015917">
    <property type="entry name" value="Pept_C14A"/>
</dbReference>
<evidence type="ECO:0000256" key="5">
    <source>
        <dbReference type="ARBA" id="ARBA00022807"/>
    </source>
</evidence>
<comment type="caution">
    <text evidence="12">The sequence shown here is derived from an EMBL/GenBank/DDBJ whole genome shotgun (WGS) entry which is preliminary data.</text>
</comment>
<comment type="similarity">
    <text evidence="1 8">Belongs to the peptidase C14A family.</text>
</comment>
<evidence type="ECO:0000256" key="7">
    <source>
        <dbReference type="PIRSR" id="PIRSR038001-1"/>
    </source>
</evidence>
<organism evidence="12 13">
    <name type="scientific">Acromyrmex charruanus</name>
    <dbReference type="NCBI Taxonomy" id="2715315"/>
    <lineage>
        <taxon>Eukaryota</taxon>
        <taxon>Metazoa</taxon>
        <taxon>Ecdysozoa</taxon>
        <taxon>Arthropoda</taxon>
        <taxon>Hexapoda</taxon>
        <taxon>Insecta</taxon>
        <taxon>Pterygota</taxon>
        <taxon>Neoptera</taxon>
        <taxon>Endopterygota</taxon>
        <taxon>Hymenoptera</taxon>
        <taxon>Apocrita</taxon>
        <taxon>Aculeata</taxon>
        <taxon>Formicoidea</taxon>
        <taxon>Formicidae</taxon>
        <taxon>Myrmicinae</taxon>
        <taxon>Acromyrmex</taxon>
    </lineage>
</organism>
<feature type="non-terminal residue" evidence="12">
    <location>
        <position position="1"/>
    </location>
</feature>
<dbReference type="PANTHER" id="PTHR47901">
    <property type="entry name" value="CASPASE RECRUITMENT DOMAIN-CONTAINING PROTEIN 18"/>
    <property type="match status" value="1"/>
</dbReference>
<name>A0A836FUB4_9HYME</name>
<dbReference type="Proteomes" id="UP000669903">
    <property type="component" value="Unassembled WGS sequence"/>
</dbReference>
<dbReference type="PROSITE" id="PS50209">
    <property type="entry name" value="CARD"/>
    <property type="match status" value="1"/>
</dbReference>
<dbReference type="GO" id="GO:0006508">
    <property type="term" value="P:proteolysis"/>
    <property type="evidence" value="ECO:0007669"/>
    <property type="project" value="UniProtKB-KW"/>
</dbReference>
<evidence type="ECO:0000313" key="12">
    <source>
        <dbReference type="EMBL" id="KAG5345912.1"/>
    </source>
</evidence>
<dbReference type="PROSITE" id="PS50208">
    <property type="entry name" value="CASPASE_P20"/>
    <property type="match status" value="1"/>
</dbReference>
<evidence type="ECO:0000259" key="11">
    <source>
        <dbReference type="PROSITE" id="PS50209"/>
    </source>
</evidence>
<proteinExistence type="inferred from homology"/>
<dbReference type="InterPro" id="IPR029030">
    <property type="entry name" value="Caspase-like_dom_sf"/>
</dbReference>
<evidence type="ECO:0000313" key="13">
    <source>
        <dbReference type="Proteomes" id="UP000669903"/>
    </source>
</evidence>
<dbReference type="SUPFAM" id="SSF47986">
    <property type="entry name" value="DEATH domain"/>
    <property type="match status" value="1"/>
</dbReference>
<dbReference type="EMBL" id="JAANIC010001958">
    <property type="protein sequence ID" value="KAG5345912.1"/>
    <property type="molecule type" value="Genomic_DNA"/>
</dbReference>
<feature type="domain" description="CARD" evidence="11">
    <location>
        <begin position="1"/>
        <end position="92"/>
    </location>
</feature>
<dbReference type="PIRSF" id="PIRSF038001">
    <property type="entry name" value="Caspase_ICE"/>
    <property type="match status" value="1"/>
</dbReference>
<gene>
    <name evidence="12" type="primary">Dronc</name>
    <name evidence="12" type="ORF">G6Z76_0008694</name>
</gene>
<dbReference type="InterPro" id="IPR011029">
    <property type="entry name" value="DEATH-like_dom_sf"/>
</dbReference>
<evidence type="ECO:0000256" key="6">
    <source>
        <dbReference type="ARBA" id="ARBA00023145"/>
    </source>
</evidence>
<keyword evidence="6" id="KW-0865">Zymogen</keyword>
<evidence type="ECO:0000256" key="1">
    <source>
        <dbReference type="ARBA" id="ARBA00010134"/>
    </source>
</evidence>
<dbReference type="PANTHER" id="PTHR47901:SF8">
    <property type="entry name" value="CASPASE-3"/>
    <property type="match status" value="1"/>
</dbReference>
<keyword evidence="3" id="KW-0053">Apoptosis</keyword>
<dbReference type="Pfam" id="PF00619">
    <property type="entry name" value="CARD"/>
    <property type="match status" value="1"/>
</dbReference>
<evidence type="ECO:0000256" key="8">
    <source>
        <dbReference type="RuleBase" id="RU003971"/>
    </source>
</evidence>
<dbReference type="GO" id="GO:0006915">
    <property type="term" value="P:apoptotic process"/>
    <property type="evidence" value="ECO:0007669"/>
    <property type="project" value="UniProtKB-KW"/>
</dbReference>
<dbReference type="InterPro" id="IPR011600">
    <property type="entry name" value="Pept_C14_caspase"/>
</dbReference>
<feature type="domain" description="Caspase family p20" evidence="10">
    <location>
        <begin position="148"/>
        <end position="287"/>
    </location>
</feature>
<dbReference type="Gene3D" id="3.40.50.1460">
    <property type="match status" value="1"/>
</dbReference>
<evidence type="ECO:0000259" key="9">
    <source>
        <dbReference type="PROSITE" id="PS50207"/>
    </source>
</evidence>
<dbReference type="GO" id="GO:0042981">
    <property type="term" value="P:regulation of apoptotic process"/>
    <property type="evidence" value="ECO:0007669"/>
    <property type="project" value="InterPro"/>
</dbReference>
<accession>A0A836FUB4</accession>
<dbReference type="InterPro" id="IPR001315">
    <property type="entry name" value="CARD"/>
</dbReference>
<keyword evidence="4" id="KW-0378">Hydrolase</keyword>
<dbReference type="CDD" id="cd01671">
    <property type="entry name" value="CARD"/>
    <property type="match status" value="1"/>
</dbReference>
<keyword evidence="2" id="KW-0645">Protease</keyword>
<evidence type="ECO:0000259" key="10">
    <source>
        <dbReference type="PROSITE" id="PS50208"/>
    </source>
</evidence>
<dbReference type="PRINTS" id="PR00376">
    <property type="entry name" value="IL1BCENZYME"/>
</dbReference>
<dbReference type="GO" id="GO:0004197">
    <property type="term" value="F:cysteine-type endopeptidase activity"/>
    <property type="evidence" value="ECO:0007669"/>
    <property type="project" value="InterPro"/>
</dbReference>
<sequence>MNRKDREQIDHCCESIVSKIDLTKLLPKLLENKVYNRDDVNIPRWSKNLGAQSTVKDVLLTIKTRGPNAFQNLILSLRQSNHEDVADILEKQNNASSNTNFRQENPLDHHIFSDEFFSEPLIIEVCKATKFLDCEYDLIERYPMRSKPRGLVLIITNIYYELSYEKPRLSAKHDNNNLKKLFEEMGFTVVIYLNLTGQAMKDIIKEFSKRDDLNKVDSCFVIITSHGMEDEESNTEIQGIDYHIASRQTNYEKVLCTEVCDYFTAEACPQLAEKPKIFIFQLCRGKKKQNGVIHSRITTDSCAMKSTNETNIEIPRIQTIRNYSDMLIVQSTLPGYVSYRDSKTGSWFIQILCKMFMKHAHKNHVQDLFNMVNIMKYLNMMVNSTMIYNYNLQIDAELKNLRTTNHECQTSSVQSLGFNKHCYLNPGLFMES</sequence>
<keyword evidence="13" id="KW-1185">Reference proteome</keyword>
<dbReference type="Pfam" id="PF00656">
    <property type="entry name" value="Peptidase_C14"/>
    <property type="match status" value="1"/>
</dbReference>
<dbReference type="InterPro" id="IPR002398">
    <property type="entry name" value="Pept_C14"/>
</dbReference>
<evidence type="ECO:0000256" key="4">
    <source>
        <dbReference type="ARBA" id="ARBA00022801"/>
    </source>
</evidence>